<gene>
    <name evidence="4" type="ORF">PV09_01591</name>
</gene>
<dbReference type="GeneID" id="27309564"/>
<dbReference type="SUPFAM" id="SSF81606">
    <property type="entry name" value="PP2C-like"/>
    <property type="match status" value="1"/>
</dbReference>
<dbReference type="Proteomes" id="UP000053259">
    <property type="component" value="Unassembled WGS sequence"/>
</dbReference>
<evidence type="ECO:0000256" key="2">
    <source>
        <dbReference type="SAM" id="MobiDB-lite"/>
    </source>
</evidence>
<evidence type="ECO:0000259" key="3">
    <source>
        <dbReference type="PROSITE" id="PS51746"/>
    </source>
</evidence>
<comment type="catalytic activity">
    <reaction evidence="1">
        <text>O-phospho-L-threonyl-[protein] + H2O = L-threonyl-[protein] + phosphate</text>
        <dbReference type="Rhea" id="RHEA:47004"/>
        <dbReference type="Rhea" id="RHEA-COMP:11060"/>
        <dbReference type="Rhea" id="RHEA-COMP:11605"/>
        <dbReference type="ChEBI" id="CHEBI:15377"/>
        <dbReference type="ChEBI" id="CHEBI:30013"/>
        <dbReference type="ChEBI" id="CHEBI:43474"/>
        <dbReference type="ChEBI" id="CHEBI:61977"/>
        <dbReference type="EC" id="3.1.3.16"/>
    </reaction>
</comment>
<sequence>MQTVRLRLQIGLLQQRQSTCAYRLASTSYLSIFQARHCLRHRSNSTQRRWQSVQAQSQNEIADAEGNVQLESSGTSTPAPDTSQKKYAKTPFYFEAGYALFAKRRSRPFPPPFVSMPSGSFSDPLSTHDRSRDRRGQPTVNGEIIRGITNGDDAVLVSENFICANDGVGAWAQKEKGHAALWSRLIIHFWALEAEKDEYGGDHEPNPVAYLQRAFESTKQATSHPSEWYGTTTASSALLSDDHKNPPHPVIYATQLGDSQIMVLRPRDREIIYKSKEQWHWFDCPRQLGTNSPDTPEKNAVMDRVEIEEDDVVLAMSDGVIDNLWDHEVLQNVVDSMHRWENGEVPLENEGREPAEQSYSEEMMYVAEELVKAAKAIAQDPFAESPYMEKAIEEGLSIEGGKMDDISVVAGQCKRRKT</sequence>
<keyword evidence="1" id="KW-0460">Magnesium</keyword>
<feature type="region of interest" description="Disordered" evidence="2">
    <location>
        <begin position="112"/>
        <end position="138"/>
    </location>
</feature>
<dbReference type="EMBL" id="KN847532">
    <property type="protein sequence ID" value="KIW07649.1"/>
    <property type="molecule type" value="Genomic_DNA"/>
</dbReference>
<dbReference type="GO" id="GO:0046872">
    <property type="term" value="F:metal ion binding"/>
    <property type="evidence" value="ECO:0007669"/>
    <property type="project" value="UniProtKB-UniRule"/>
</dbReference>
<proteinExistence type="inferred from homology"/>
<dbReference type="PANTHER" id="PTHR12320:SF24">
    <property type="entry name" value="PROTEIN PHOSPHATASE"/>
    <property type="match status" value="1"/>
</dbReference>
<dbReference type="HOGENOM" id="CLU_029404_1_0_1"/>
<evidence type="ECO:0000256" key="1">
    <source>
        <dbReference type="RuleBase" id="RU366020"/>
    </source>
</evidence>
<dbReference type="Pfam" id="PF13672">
    <property type="entry name" value="PP2C_2"/>
    <property type="match status" value="1"/>
</dbReference>
<evidence type="ECO:0000313" key="4">
    <source>
        <dbReference type="EMBL" id="KIW07649.1"/>
    </source>
</evidence>
<protein>
    <recommendedName>
        <fullName evidence="1">Protein phosphatase</fullName>
        <ecNumber evidence="1">3.1.3.16</ecNumber>
    </recommendedName>
</protein>
<dbReference type="GO" id="GO:0004722">
    <property type="term" value="F:protein serine/threonine phosphatase activity"/>
    <property type="evidence" value="ECO:0007669"/>
    <property type="project" value="UniProtKB-EC"/>
</dbReference>
<dbReference type="OrthoDB" id="25675at2759"/>
<dbReference type="InParanoid" id="A0A0D2B8R1"/>
<feature type="domain" description="PPM-type phosphatase" evidence="3">
    <location>
        <begin position="134"/>
        <end position="413"/>
    </location>
</feature>
<comment type="cofactor">
    <cofactor evidence="1">
        <name>Mn(2+)</name>
        <dbReference type="ChEBI" id="CHEBI:29035"/>
    </cofactor>
</comment>
<comment type="catalytic activity">
    <reaction evidence="1">
        <text>O-phospho-L-seryl-[protein] + H2O = L-seryl-[protein] + phosphate</text>
        <dbReference type="Rhea" id="RHEA:20629"/>
        <dbReference type="Rhea" id="RHEA-COMP:9863"/>
        <dbReference type="Rhea" id="RHEA-COMP:11604"/>
        <dbReference type="ChEBI" id="CHEBI:15377"/>
        <dbReference type="ChEBI" id="CHEBI:29999"/>
        <dbReference type="ChEBI" id="CHEBI:43474"/>
        <dbReference type="ChEBI" id="CHEBI:83421"/>
        <dbReference type="EC" id="3.1.3.16"/>
    </reaction>
</comment>
<keyword evidence="5" id="KW-1185">Reference proteome</keyword>
<dbReference type="RefSeq" id="XP_016217518.1">
    <property type="nucleotide sequence ID" value="XM_016354506.1"/>
</dbReference>
<accession>A0A0D2B8R1</accession>
<reference evidence="4 5" key="1">
    <citation type="submission" date="2015-01" db="EMBL/GenBank/DDBJ databases">
        <title>The Genome Sequence of Ochroconis gallopava CBS43764.</title>
        <authorList>
            <consortium name="The Broad Institute Genomics Platform"/>
            <person name="Cuomo C."/>
            <person name="de Hoog S."/>
            <person name="Gorbushina A."/>
            <person name="Stielow B."/>
            <person name="Teixiera M."/>
            <person name="Abouelleil A."/>
            <person name="Chapman S.B."/>
            <person name="Priest M."/>
            <person name="Young S.K."/>
            <person name="Wortman J."/>
            <person name="Nusbaum C."/>
            <person name="Birren B."/>
        </authorList>
    </citation>
    <scope>NUCLEOTIDE SEQUENCE [LARGE SCALE GENOMIC DNA]</scope>
    <source>
        <strain evidence="4 5">CBS 43764</strain>
    </source>
</reference>
<keyword evidence="1" id="KW-0464">Manganese</keyword>
<comment type="similarity">
    <text evidence="1">Belongs to the PP2C family.</text>
</comment>
<comment type="cofactor">
    <cofactor evidence="1">
        <name>Mg(2+)</name>
        <dbReference type="ChEBI" id="CHEBI:18420"/>
    </cofactor>
</comment>
<keyword evidence="1" id="KW-0479">Metal-binding</keyword>
<feature type="compositionally biased region" description="Basic and acidic residues" evidence="2">
    <location>
        <begin position="126"/>
        <end position="136"/>
    </location>
</feature>
<dbReference type="PANTHER" id="PTHR12320">
    <property type="entry name" value="PROTEIN PHOSPHATASE 2C"/>
    <property type="match status" value="1"/>
</dbReference>
<dbReference type="InterPro" id="IPR036457">
    <property type="entry name" value="PPM-type-like_dom_sf"/>
</dbReference>
<dbReference type="FunFam" id="3.60.40.10:FF:000118">
    <property type="entry name" value="Phosphatase 2C-like domain-containing protein"/>
    <property type="match status" value="1"/>
</dbReference>
<name>A0A0D2B8R1_9PEZI</name>
<dbReference type="EC" id="3.1.3.16" evidence="1"/>
<keyword evidence="1" id="KW-0378">Hydrolase</keyword>
<dbReference type="InterPro" id="IPR039123">
    <property type="entry name" value="PPTC7"/>
</dbReference>
<dbReference type="AlphaFoldDB" id="A0A0D2B8R1"/>
<organism evidence="4 5">
    <name type="scientific">Verruconis gallopava</name>
    <dbReference type="NCBI Taxonomy" id="253628"/>
    <lineage>
        <taxon>Eukaryota</taxon>
        <taxon>Fungi</taxon>
        <taxon>Dikarya</taxon>
        <taxon>Ascomycota</taxon>
        <taxon>Pezizomycotina</taxon>
        <taxon>Dothideomycetes</taxon>
        <taxon>Pleosporomycetidae</taxon>
        <taxon>Venturiales</taxon>
        <taxon>Sympoventuriaceae</taxon>
        <taxon>Verruconis</taxon>
    </lineage>
</organism>
<dbReference type="STRING" id="253628.A0A0D2B8R1"/>
<dbReference type="VEuPathDB" id="FungiDB:PV09_01591"/>
<evidence type="ECO:0000313" key="5">
    <source>
        <dbReference type="Proteomes" id="UP000053259"/>
    </source>
</evidence>
<dbReference type="PROSITE" id="PS51746">
    <property type="entry name" value="PPM_2"/>
    <property type="match status" value="1"/>
</dbReference>
<dbReference type="Gene3D" id="3.60.40.10">
    <property type="entry name" value="PPM-type phosphatase domain"/>
    <property type="match status" value="1"/>
</dbReference>
<keyword evidence="1" id="KW-0904">Protein phosphatase</keyword>
<dbReference type="InterPro" id="IPR001932">
    <property type="entry name" value="PPM-type_phosphatase-like_dom"/>
</dbReference>